<name>A0AC61D906_9FIRM</name>
<protein>
    <submittedName>
        <fullName evidence="1">Uncharacterized protein</fullName>
    </submittedName>
</protein>
<evidence type="ECO:0000313" key="1">
    <source>
        <dbReference type="EMBL" id="PHV69223.1"/>
    </source>
</evidence>
<dbReference type="EMBL" id="PEDL01000041">
    <property type="protein sequence ID" value="PHV69223.1"/>
    <property type="molecule type" value="Genomic_DNA"/>
</dbReference>
<accession>A0AC61D906</accession>
<reference evidence="1" key="1">
    <citation type="submission" date="2017-10" db="EMBL/GenBank/DDBJ databases">
        <title>Genome sequence of cellulolytic Lachnospiraceae bacterium XHS1971 isolated from hotspring sediment.</title>
        <authorList>
            <person name="Vasudevan G."/>
            <person name="Joshi A.J."/>
            <person name="Hivarkar S."/>
            <person name="Lanjekar V.B."/>
            <person name="Dhakephalkar P.K."/>
            <person name="Dagar S."/>
        </authorList>
    </citation>
    <scope>NUCLEOTIDE SEQUENCE</scope>
    <source>
        <strain evidence="1">XHS1971</strain>
    </source>
</reference>
<dbReference type="Proteomes" id="UP000224460">
    <property type="component" value="Unassembled WGS sequence"/>
</dbReference>
<sequence>MGQKRLTVVDEQTGEVKEDISFNGGYNIMYTNYHDEGRVAKILKLDNAMFSKKHWIMNEWYKPIARELIYKFKELQHIAEYKILFIEDRKWEPGAAAYNWKARIKKTNLEFEAGTGYDYILETRKYYTEKISKEQLVLMIYHELRHIGKDGEIIHHDIEDWSDIVATFGTHWHVKGQEILSILDEEFGEDDWMQVMPTRRQITLFDKVSKEG</sequence>
<keyword evidence="2" id="KW-1185">Reference proteome</keyword>
<evidence type="ECO:0000313" key="2">
    <source>
        <dbReference type="Proteomes" id="UP000224460"/>
    </source>
</evidence>
<comment type="caution">
    <text evidence="1">The sequence shown here is derived from an EMBL/GenBank/DDBJ whole genome shotgun (WGS) entry which is preliminary data.</text>
</comment>
<organism evidence="1 2">
    <name type="scientific">Sporanaerobium hydrogeniformans</name>
    <dbReference type="NCBI Taxonomy" id="3072179"/>
    <lineage>
        <taxon>Bacteria</taxon>
        <taxon>Bacillati</taxon>
        <taxon>Bacillota</taxon>
        <taxon>Clostridia</taxon>
        <taxon>Lachnospirales</taxon>
        <taxon>Lachnospiraceae</taxon>
        <taxon>Sporanaerobium</taxon>
    </lineage>
</organism>
<gene>
    <name evidence="1" type="ORF">CS063_16915</name>
</gene>
<proteinExistence type="predicted"/>